<evidence type="ECO:0000256" key="2">
    <source>
        <dbReference type="ARBA" id="ARBA00023239"/>
    </source>
</evidence>
<dbReference type="PANTHER" id="PTHR22789">
    <property type="entry name" value="FUCULOSE PHOSPHATE ALDOLASE"/>
    <property type="match status" value="1"/>
</dbReference>
<proteinExistence type="predicted"/>
<dbReference type="EC" id="4.1.1.104" evidence="4"/>
<dbReference type="Pfam" id="PF00596">
    <property type="entry name" value="Aldolase_II"/>
    <property type="match status" value="1"/>
</dbReference>
<dbReference type="SUPFAM" id="SSF53639">
    <property type="entry name" value="AraD/HMP-PK domain-like"/>
    <property type="match status" value="1"/>
</dbReference>
<evidence type="ECO:0000256" key="1">
    <source>
        <dbReference type="ARBA" id="ARBA00022723"/>
    </source>
</evidence>
<reference evidence="4" key="1">
    <citation type="submission" date="2019-08" db="EMBL/GenBank/DDBJ databases">
        <authorList>
            <person name="Kucharzyk K."/>
            <person name="Murdoch R.W."/>
            <person name="Higgins S."/>
            <person name="Loffler F."/>
        </authorList>
    </citation>
    <scope>NUCLEOTIDE SEQUENCE</scope>
</reference>
<dbReference type="Gene3D" id="3.40.225.10">
    <property type="entry name" value="Class II aldolase/adducin N-terminal domain"/>
    <property type="match status" value="1"/>
</dbReference>
<keyword evidence="2 4" id="KW-0456">Lyase</keyword>
<name>A0A644V246_9ZZZZ</name>
<organism evidence="4">
    <name type="scientific">bioreactor metagenome</name>
    <dbReference type="NCBI Taxonomy" id="1076179"/>
    <lineage>
        <taxon>unclassified sequences</taxon>
        <taxon>metagenomes</taxon>
        <taxon>ecological metagenomes</taxon>
    </lineage>
</organism>
<accession>A0A644V246</accession>
<dbReference type="SMART" id="SM01007">
    <property type="entry name" value="Aldolase_II"/>
    <property type="match status" value="1"/>
</dbReference>
<dbReference type="GO" id="GO:0046872">
    <property type="term" value="F:metal ion binding"/>
    <property type="evidence" value="ECO:0007669"/>
    <property type="project" value="UniProtKB-KW"/>
</dbReference>
<keyword evidence="1" id="KW-0479">Metal-binding</keyword>
<evidence type="ECO:0000313" key="4">
    <source>
        <dbReference type="EMBL" id="MPL85241.1"/>
    </source>
</evidence>
<comment type="caution">
    <text evidence="4">The sequence shown here is derived from an EMBL/GenBank/DDBJ whole genome shotgun (WGS) entry which is preliminary data.</text>
</comment>
<dbReference type="InterPro" id="IPR050197">
    <property type="entry name" value="Aldolase_class_II_sugar_metab"/>
</dbReference>
<dbReference type="InterPro" id="IPR001303">
    <property type="entry name" value="Aldolase_II/adducin_N"/>
</dbReference>
<protein>
    <submittedName>
        <fullName evidence="4">3-oxo-tetronate 4-phosphate decarboxylase</fullName>
        <ecNumber evidence="4">4.1.1.104</ecNumber>
    </submittedName>
</protein>
<dbReference type="PANTHER" id="PTHR22789:SF0">
    <property type="entry name" value="3-OXO-TETRONATE 4-PHOSPHATE DECARBOXYLASE-RELATED"/>
    <property type="match status" value="1"/>
</dbReference>
<evidence type="ECO:0000259" key="3">
    <source>
        <dbReference type="SMART" id="SM01007"/>
    </source>
</evidence>
<gene>
    <name evidence="4" type="primary">otnC_3</name>
    <name evidence="4" type="ORF">SDC9_31209</name>
</gene>
<dbReference type="GO" id="GO:0016832">
    <property type="term" value="F:aldehyde-lyase activity"/>
    <property type="evidence" value="ECO:0007669"/>
    <property type="project" value="TreeGrafter"/>
</dbReference>
<dbReference type="EMBL" id="VSSQ01000202">
    <property type="protein sequence ID" value="MPL85241.1"/>
    <property type="molecule type" value="Genomic_DNA"/>
</dbReference>
<dbReference type="GO" id="GO:0019323">
    <property type="term" value="P:pentose catabolic process"/>
    <property type="evidence" value="ECO:0007669"/>
    <property type="project" value="TreeGrafter"/>
</dbReference>
<sequence>MTESRPIPKLYYDQAFALSYYSEILWQKSFVEGNGGNLSIRLDEDLFMITPSMHSKSGLNETDFVIVDSKGNTIYGSKKPSTELFTHLAIYRNNPETGGIVHSHPPYTSSYAFSDSVPAIPMSAESVIWMGQLTLAPYNTPGSAELLEQVETLSKGRNVLVLQNHGLLSWGRNIEEAYWRTEVVEAHCKISHIMESRGATPRHFTYKQMTQLNELRGKFLKNE</sequence>
<feature type="domain" description="Class II aldolase/adducin N-terminal" evidence="3">
    <location>
        <begin position="16"/>
        <end position="192"/>
    </location>
</feature>
<dbReference type="AlphaFoldDB" id="A0A644V246"/>
<dbReference type="InterPro" id="IPR036409">
    <property type="entry name" value="Aldolase_II/adducin_N_sf"/>
</dbReference>
<dbReference type="GO" id="GO:0005829">
    <property type="term" value="C:cytosol"/>
    <property type="evidence" value="ECO:0007669"/>
    <property type="project" value="TreeGrafter"/>
</dbReference>